<proteinExistence type="inferred from homology"/>
<dbReference type="RefSeq" id="XP_065649842.1">
    <property type="nucleotide sequence ID" value="XM_065793770.1"/>
</dbReference>
<dbReference type="PANTHER" id="PTHR12468:SF2">
    <property type="entry name" value="GPI MANNOSYLTRANSFERASE 2"/>
    <property type="match status" value="1"/>
</dbReference>
<evidence type="ECO:0000256" key="10">
    <source>
        <dbReference type="ARBA" id="ARBA00023136"/>
    </source>
</evidence>
<comment type="pathway">
    <text evidence="2 11">Glycolipid biosynthesis; glycosylphosphatidylinositol-anchor biosynthesis.</text>
</comment>
<keyword evidence="10 11" id="KW-0472">Membrane</keyword>
<evidence type="ECO:0000256" key="11">
    <source>
        <dbReference type="RuleBase" id="RU363112"/>
    </source>
</evidence>
<evidence type="ECO:0000256" key="7">
    <source>
        <dbReference type="ARBA" id="ARBA00022692"/>
    </source>
</evidence>
<feature type="transmembrane region" description="Helical" evidence="11">
    <location>
        <begin position="110"/>
        <end position="133"/>
    </location>
</feature>
<sequence>MLRFALKSLIQLAAVSRLILFIVQVIFDACFEDFDTSTNQITLFEANISKSQSNIGRKIFNGVNKWDSVYFTYISIHGYEYEQMLAFYPGFPLLLNLFSRLTAGLFTCEYLTTCITSFFMNSFFFVVSTYYLYQLTDGIFGKKMAAVSSFLFIINPANVFMISSYSESLYSCLQFILLYYLERNHFLSACTFICLSIITRSNGILNIAFLTHFFLKRNAKTLIRQFSNKPALLIFFLQPNNLLLTLINCLRFVLPLCFYLSGPAIVFAIHIFWVYDNYCHYNHVVSSSSHWCYNKIPLSYSYVQHKYWNVGLLKYFDTKQIPNFLLASPVILIVVIGLKKFASLQNSYLAIKSLGLIDTENSHVEGESLKNPSDIFVYLTHCLFLTSFGLVAFHVQILTRMLFSSCPFLYWTLASIFIDNKTHNVKRTCIVIYFVIYNITGVILHCNFYPWT</sequence>
<evidence type="ECO:0000256" key="8">
    <source>
        <dbReference type="ARBA" id="ARBA00022824"/>
    </source>
</evidence>
<keyword evidence="6 11" id="KW-0808">Transferase</keyword>
<keyword evidence="12" id="KW-1185">Reference proteome</keyword>
<comment type="function">
    <text evidence="11">Mannosyltransferase involved in glycosylphosphatidylinositol-anchor biosynthesis.</text>
</comment>
<evidence type="ECO:0000256" key="2">
    <source>
        <dbReference type="ARBA" id="ARBA00004687"/>
    </source>
</evidence>
<dbReference type="GO" id="GO:0016757">
    <property type="term" value="F:glycosyltransferase activity"/>
    <property type="evidence" value="ECO:0007669"/>
    <property type="project" value="UniProtKB-KW"/>
</dbReference>
<comment type="similarity">
    <text evidence="3 11">Belongs to the PIGV family.</text>
</comment>
<reference evidence="13" key="1">
    <citation type="submission" date="2025-08" db="UniProtKB">
        <authorList>
            <consortium name="RefSeq"/>
        </authorList>
    </citation>
    <scope>IDENTIFICATION</scope>
</reference>
<dbReference type="GeneID" id="105845831"/>
<feature type="transmembrane region" description="Helical" evidence="11">
    <location>
        <begin position="186"/>
        <end position="215"/>
    </location>
</feature>
<protein>
    <recommendedName>
        <fullName evidence="11">GPI mannosyltransferase 2</fullName>
        <ecNumber evidence="11">2.4.1.-</ecNumber>
    </recommendedName>
</protein>
<keyword evidence="9 11" id="KW-1133">Transmembrane helix</keyword>
<evidence type="ECO:0000313" key="13">
    <source>
        <dbReference type="RefSeq" id="XP_065649842.1"/>
    </source>
</evidence>
<evidence type="ECO:0000313" key="12">
    <source>
        <dbReference type="Proteomes" id="UP001652625"/>
    </source>
</evidence>
<name>A0ABM4BLA5_HYDVU</name>
<accession>A0ABM4BLA5</accession>
<dbReference type="Pfam" id="PF04188">
    <property type="entry name" value="Mannosyl_trans2"/>
    <property type="match status" value="1"/>
</dbReference>
<evidence type="ECO:0000256" key="1">
    <source>
        <dbReference type="ARBA" id="ARBA00004477"/>
    </source>
</evidence>
<evidence type="ECO:0000256" key="6">
    <source>
        <dbReference type="ARBA" id="ARBA00022679"/>
    </source>
</evidence>
<feature type="transmembrane region" description="Helical" evidence="11">
    <location>
        <begin position="252"/>
        <end position="275"/>
    </location>
</feature>
<keyword evidence="7 11" id="KW-0812">Transmembrane</keyword>
<evidence type="ECO:0000256" key="3">
    <source>
        <dbReference type="ARBA" id="ARBA00008698"/>
    </source>
</evidence>
<feature type="transmembrane region" description="Helical" evidence="11">
    <location>
        <begin position="430"/>
        <end position="451"/>
    </location>
</feature>
<dbReference type="EC" id="2.4.1.-" evidence="11"/>
<dbReference type="InterPro" id="IPR007315">
    <property type="entry name" value="PIG-V/Gpi18"/>
</dbReference>
<feature type="transmembrane region" description="Helical" evidence="11">
    <location>
        <begin position="321"/>
        <end position="338"/>
    </location>
</feature>
<comment type="subcellular location">
    <subcellularLocation>
        <location evidence="1 11">Endoplasmic reticulum membrane</location>
        <topology evidence="1 11">Multi-pass membrane protein</topology>
    </subcellularLocation>
</comment>
<dbReference type="Proteomes" id="UP001652625">
    <property type="component" value="Chromosome 03"/>
</dbReference>
<feature type="transmembrane region" description="Helical" evidence="11">
    <location>
        <begin position="401"/>
        <end position="418"/>
    </location>
</feature>
<evidence type="ECO:0000256" key="4">
    <source>
        <dbReference type="ARBA" id="ARBA00022502"/>
    </source>
</evidence>
<keyword evidence="4 11" id="KW-0337">GPI-anchor biosynthesis</keyword>
<keyword evidence="8 11" id="KW-0256">Endoplasmic reticulum</keyword>
<evidence type="ECO:0000256" key="5">
    <source>
        <dbReference type="ARBA" id="ARBA00022676"/>
    </source>
</evidence>
<organism evidence="12 13">
    <name type="scientific">Hydra vulgaris</name>
    <name type="common">Hydra</name>
    <name type="synonym">Hydra attenuata</name>
    <dbReference type="NCBI Taxonomy" id="6087"/>
    <lineage>
        <taxon>Eukaryota</taxon>
        <taxon>Metazoa</taxon>
        <taxon>Cnidaria</taxon>
        <taxon>Hydrozoa</taxon>
        <taxon>Hydroidolina</taxon>
        <taxon>Anthoathecata</taxon>
        <taxon>Aplanulata</taxon>
        <taxon>Hydridae</taxon>
        <taxon>Hydra</taxon>
    </lineage>
</organism>
<gene>
    <name evidence="13" type="primary">LOC105845831</name>
</gene>
<keyword evidence="5 11" id="KW-0328">Glycosyltransferase</keyword>
<evidence type="ECO:0000256" key="9">
    <source>
        <dbReference type="ARBA" id="ARBA00022989"/>
    </source>
</evidence>
<feature type="transmembrane region" description="Helical" evidence="11">
    <location>
        <begin position="9"/>
        <end position="27"/>
    </location>
</feature>
<dbReference type="PANTHER" id="PTHR12468">
    <property type="entry name" value="GPI MANNOSYLTRANSFERASE 2"/>
    <property type="match status" value="1"/>
</dbReference>
<feature type="transmembrane region" description="Helical" evidence="11">
    <location>
        <begin position="375"/>
        <end position="395"/>
    </location>
</feature>